<dbReference type="CDD" id="cd13214">
    <property type="entry name" value="PH-GRAM_WBP2"/>
    <property type="match status" value="1"/>
</dbReference>
<dbReference type="PANTHER" id="PTHR31606:SF1">
    <property type="entry name" value="WW DOMAIN BINDING PROTEIN 2, ISOFORM E"/>
    <property type="match status" value="1"/>
</dbReference>
<reference evidence="2 3" key="1">
    <citation type="submission" date="2022-01" db="EMBL/GenBank/DDBJ databases">
        <title>A chromosomal length assembly of Cordylochernes scorpioides.</title>
        <authorList>
            <person name="Zeh D."/>
            <person name="Zeh J."/>
        </authorList>
    </citation>
    <scope>NUCLEOTIDE SEQUENCE [LARGE SCALE GENOMIC DNA]</scope>
    <source>
        <strain evidence="2">IN4F17</strain>
        <tissue evidence="2">Whole Body</tissue>
    </source>
</reference>
<dbReference type="SUPFAM" id="SSF50729">
    <property type="entry name" value="PH domain-like"/>
    <property type="match status" value="1"/>
</dbReference>
<dbReference type="Gene3D" id="2.30.29.30">
    <property type="entry name" value="Pleckstrin-homology domain (PH domain)/Phosphotyrosine-binding domain (PTB)"/>
    <property type="match status" value="1"/>
</dbReference>
<sequence length="365" mass="40579">MTSRILLFCDGVELSFDGHDAKQYQGTKKGKIYLTTHRMIFINHQLRDPLQSFSTPFMNITSVELEQPVFGANYIKGKVKAQEGGNWTGSASFKLKFMKGGAIEFGQAMLQAAKMASRYMPPQPPPYSPYPNQYFPAAPPVYTPPPQGYQGFVIPTQVFPDQPPANTVYMYNAPPPYPGISSPPMYGPPNGGMTTNAGGFTQPGQDAKSMEAAQSAYYNPYNPGNAYVPAPPPPYNPASAPAYVMDTKFIDQIHNLEISTKTKTSSIKEKFWNFKKANWNLYQQNTNEDFRKAPTSIKDLEQNWISFKNTIIKAAKVSIPRGLTQTLFVYFVYSGCHKDTHKEYNSGTCLQTPVRGILGAVDVLL</sequence>
<evidence type="ECO:0000313" key="2">
    <source>
        <dbReference type="EMBL" id="UYV79605.1"/>
    </source>
</evidence>
<gene>
    <name evidence="2" type="ORF">LAZ67_18000011</name>
</gene>
<dbReference type="InterPro" id="IPR011993">
    <property type="entry name" value="PH-like_dom_sf"/>
</dbReference>
<dbReference type="InterPro" id="IPR044852">
    <property type="entry name" value="WBP2-like"/>
</dbReference>
<accession>A0ABY6LJF2</accession>
<dbReference type="Proteomes" id="UP001235939">
    <property type="component" value="Chromosome 18"/>
</dbReference>
<evidence type="ECO:0000313" key="3">
    <source>
        <dbReference type="Proteomes" id="UP001235939"/>
    </source>
</evidence>
<keyword evidence="3" id="KW-1185">Reference proteome</keyword>
<name>A0ABY6LJF2_9ARAC</name>
<evidence type="ECO:0000259" key="1">
    <source>
        <dbReference type="Pfam" id="PF02893"/>
    </source>
</evidence>
<protein>
    <submittedName>
        <fullName evidence="2">WBP2</fullName>
    </submittedName>
</protein>
<organism evidence="2 3">
    <name type="scientific">Cordylochernes scorpioides</name>
    <dbReference type="NCBI Taxonomy" id="51811"/>
    <lineage>
        <taxon>Eukaryota</taxon>
        <taxon>Metazoa</taxon>
        <taxon>Ecdysozoa</taxon>
        <taxon>Arthropoda</taxon>
        <taxon>Chelicerata</taxon>
        <taxon>Arachnida</taxon>
        <taxon>Pseudoscorpiones</taxon>
        <taxon>Cheliferoidea</taxon>
        <taxon>Chernetidae</taxon>
        <taxon>Cordylochernes</taxon>
    </lineage>
</organism>
<dbReference type="Pfam" id="PF02893">
    <property type="entry name" value="GRAM"/>
    <property type="match status" value="1"/>
</dbReference>
<dbReference type="PANTHER" id="PTHR31606">
    <property type="entry name" value="WW DOMAIN BINDING PROTEIN 2, ISOFORM E"/>
    <property type="match status" value="1"/>
</dbReference>
<proteinExistence type="predicted"/>
<dbReference type="InterPro" id="IPR004182">
    <property type="entry name" value="GRAM"/>
</dbReference>
<feature type="domain" description="GRAM" evidence="1">
    <location>
        <begin position="26"/>
        <end position="114"/>
    </location>
</feature>
<dbReference type="EMBL" id="CP092880">
    <property type="protein sequence ID" value="UYV79605.1"/>
    <property type="molecule type" value="Genomic_DNA"/>
</dbReference>